<dbReference type="PANTHER" id="PTHR12110:SF41">
    <property type="entry name" value="INOSOSE DEHYDRATASE"/>
    <property type="match status" value="1"/>
</dbReference>
<keyword evidence="3" id="KW-0413">Isomerase</keyword>
<dbReference type="EMBL" id="SMKL01000031">
    <property type="protein sequence ID" value="TDC50371.1"/>
    <property type="molecule type" value="Genomic_DNA"/>
</dbReference>
<dbReference type="Pfam" id="PF01261">
    <property type="entry name" value="AP_endonuc_2"/>
    <property type="match status" value="1"/>
</dbReference>
<keyword evidence="1" id="KW-0732">Signal</keyword>
<keyword evidence="4" id="KW-1185">Reference proteome</keyword>
<dbReference type="InterPro" id="IPR050312">
    <property type="entry name" value="IolE/XylAMocC-like"/>
</dbReference>
<dbReference type="SUPFAM" id="SSF51658">
    <property type="entry name" value="Xylose isomerase-like"/>
    <property type="match status" value="1"/>
</dbReference>
<dbReference type="InterPro" id="IPR013022">
    <property type="entry name" value="Xyl_isomerase-like_TIM-brl"/>
</dbReference>
<feature type="signal peptide" evidence="1">
    <location>
        <begin position="1"/>
        <end position="35"/>
    </location>
</feature>
<dbReference type="GO" id="GO:0016853">
    <property type="term" value="F:isomerase activity"/>
    <property type="evidence" value="ECO:0007669"/>
    <property type="project" value="UniProtKB-KW"/>
</dbReference>
<proteinExistence type="predicted"/>
<dbReference type="InterPro" id="IPR036237">
    <property type="entry name" value="Xyl_isomerase-like_sf"/>
</dbReference>
<protein>
    <submittedName>
        <fullName evidence="3">Sugar phosphate isomerase/epimerase</fullName>
    </submittedName>
</protein>
<dbReference type="AlphaFoldDB" id="A0A4R4RL33"/>
<dbReference type="PANTHER" id="PTHR12110">
    <property type="entry name" value="HYDROXYPYRUVATE ISOMERASE"/>
    <property type="match status" value="1"/>
</dbReference>
<dbReference type="RefSeq" id="WP_131983870.1">
    <property type="nucleotide sequence ID" value="NZ_SMKL01000031.1"/>
</dbReference>
<accession>A0A4R4RL33</accession>
<name>A0A4R4RL33_9ACTN</name>
<evidence type="ECO:0000256" key="1">
    <source>
        <dbReference type="SAM" id="SignalP"/>
    </source>
</evidence>
<gene>
    <name evidence="3" type="ORF">E1212_15150</name>
</gene>
<dbReference type="PROSITE" id="PS51318">
    <property type="entry name" value="TAT"/>
    <property type="match status" value="1"/>
</dbReference>
<comment type="caution">
    <text evidence="3">The sequence shown here is derived from an EMBL/GenBank/DDBJ whole genome shotgun (WGS) entry which is preliminary data.</text>
</comment>
<evidence type="ECO:0000313" key="4">
    <source>
        <dbReference type="Proteomes" id="UP000295621"/>
    </source>
</evidence>
<dbReference type="Proteomes" id="UP000295621">
    <property type="component" value="Unassembled WGS sequence"/>
</dbReference>
<reference evidence="3 4" key="1">
    <citation type="submission" date="2019-02" db="EMBL/GenBank/DDBJ databases">
        <title>Draft genome sequences of novel Actinobacteria.</title>
        <authorList>
            <person name="Sahin N."/>
            <person name="Ay H."/>
            <person name="Saygin H."/>
        </authorList>
    </citation>
    <scope>NUCLEOTIDE SEQUENCE [LARGE SCALE GENOMIC DNA]</scope>
    <source>
        <strain evidence="3 4">KC603</strain>
    </source>
</reference>
<dbReference type="Gene3D" id="3.20.20.150">
    <property type="entry name" value="Divalent-metal-dependent TIM barrel enzymes"/>
    <property type="match status" value="1"/>
</dbReference>
<feature type="domain" description="Xylose isomerase-like TIM barrel" evidence="2">
    <location>
        <begin position="74"/>
        <end position="288"/>
    </location>
</feature>
<dbReference type="OrthoDB" id="9798407at2"/>
<evidence type="ECO:0000259" key="2">
    <source>
        <dbReference type="Pfam" id="PF01261"/>
    </source>
</evidence>
<dbReference type="InterPro" id="IPR006311">
    <property type="entry name" value="TAT_signal"/>
</dbReference>
<feature type="chain" id="PRO_5038610961" evidence="1">
    <location>
        <begin position="36"/>
        <end position="297"/>
    </location>
</feature>
<evidence type="ECO:0000313" key="3">
    <source>
        <dbReference type="EMBL" id="TDC50371.1"/>
    </source>
</evidence>
<sequence>MAGQQGVGRRAFLRTATAATAATAAVAAGVWPAVAAADEVADRARGRRIPRTWIGQQWFMIRTALNQDFEGTWAAVADLGITKVELGPSLFGRTPAELRDLFDSLGLRVVSRMLSLPIIRTGFDTALEESRALGVRYLRCNVLPEADRRSLAALRQVARDFNVAGEAARDAGFVFGHHNHDMEFRPVEGVTPMEVLLSDTDPRLVDLQLDVYWAQFAGVDVVEFMTTNAKRIGTLHLKDMVSGGAQTDIGSGIIDWPAIFDAARRLGVRNYIFDLDNPPDPMASVKASYEYLTALRF</sequence>
<organism evidence="3 4">
    <name type="scientific">Jiangella ureilytica</name>
    <dbReference type="NCBI Taxonomy" id="2530374"/>
    <lineage>
        <taxon>Bacteria</taxon>
        <taxon>Bacillati</taxon>
        <taxon>Actinomycetota</taxon>
        <taxon>Actinomycetes</taxon>
        <taxon>Jiangellales</taxon>
        <taxon>Jiangellaceae</taxon>
        <taxon>Jiangella</taxon>
    </lineage>
</organism>